<name>A0A9X3CV31_9VIBR</name>
<organism evidence="2 3">
    <name type="scientific">Vibrio qingdaonensis</name>
    <dbReference type="NCBI Taxonomy" id="2829491"/>
    <lineage>
        <taxon>Bacteria</taxon>
        <taxon>Pseudomonadati</taxon>
        <taxon>Pseudomonadota</taxon>
        <taxon>Gammaproteobacteria</taxon>
        <taxon>Vibrionales</taxon>
        <taxon>Vibrionaceae</taxon>
        <taxon>Vibrio</taxon>
    </lineage>
</organism>
<evidence type="ECO:0000256" key="1">
    <source>
        <dbReference type="SAM" id="MobiDB-lite"/>
    </source>
</evidence>
<evidence type="ECO:0000313" key="2">
    <source>
        <dbReference type="EMBL" id="MCW8349005.1"/>
    </source>
</evidence>
<dbReference type="Proteomes" id="UP001155587">
    <property type="component" value="Unassembled WGS sequence"/>
</dbReference>
<protein>
    <submittedName>
        <fullName evidence="2">Uncharacterized protein</fullName>
    </submittedName>
</protein>
<proteinExistence type="predicted"/>
<dbReference type="RefSeq" id="WP_265677654.1">
    <property type="nucleotide sequence ID" value="NZ_JAKRRY010000056.1"/>
</dbReference>
<accession>A0A9X3CV31</accession>
<keyword evidence="3" id="KW-1185">Reference proteome</keyword>
<feature type="region of interest" description="Disordered" evidence="1">
    <location>
        <begin position="1"/>
        <end position="55"/>
    </location>
</feature>
<comment type="caution">
    <text evidence="2">The sequence shown here is derived from an EMBL/GenBank/DDBJ whole genome shotgun (WGS) entry which is preliminary data.</text>
</comment>
<feature type="compositionally biased region" description="Basic and acidic residues" evidence="1">
    <location>
        <begin position="38"/>
        <end position="48"/>
    </location>
</feature>
<dbReference type="EMBL" id="JAKRRY010000056">
    <property type="protein sequence ID" value="MCW8349005.1"/>
    <property type="molecule type" value="Genomic_DNA"/>
</dbReference>
<evidence type="ECO:0000313" key="3">
    <source>
        <dbReference type="Proteomes" id="UP001155587"/>
    </source>
</evidence>
<sequence>MLSLSMKKTVATERGIPLQGNHHREEKAGNNTQRIKNFQKERADDNLRPQKRNHS</sequence>
<dbReference type="AlphaFoldDB" id="A0A9X3CV31"/>
<reference evidence="2" key="1">
    <citation type="submission" date="2022-02" db="EMBL/GenBank/DDBJ databases">
        <title>Vibrio sp. nov, a new bacterium isolated from seawater.</title>
        <authorList>
            <person name="Yuan Y."/>
        </authorList>
    </citation>
    <scope>NUCLEOTIDE SEQUENCE</scope>
    <source>
        <strain evidence="2">ZSDZ65</strain>
    </source>
</reference>
<gene>
    <name evidence="2" type="ORF">MD535_23720</name>
</gene>